<keyword evidence="3 7" id="KW-0812">Transmembrane</keyword>
<keyword evidence="2" id="KW-1003">Cell membrane</keyword>
<dbReference type="Proteomes" id="UP001165586">
    <property type="component" value="Unassembled WGS sequence"/>
</dbReference>
<feature type="transmembrane region" description="Helical" evidence="7">
    <location>
        <begin position="27"/>
        <end position="48"/>
    </location>
</feature>
<dbReference type="InterPro" id="IPR025857">
    <property type="entry name" value="MacB_PCD"/>
</dbReference>
<evidence type="ECO:0000256" key="1">
    <source>
        <dbReference type="ARBA" id="ARBA00004651"/>
    </source>
</evidence>
<evidence type="ECO:0000256" key="4">
    <source>
        <dbReference type="ARBA" id="ARBA00022989"/>
    </source>
</evidence>
<dbReference type="EMBL" id="JANLCJ010000002">
    <property type="protein sequence ID" value="MCS5733377.1"/>
    <property type="molecule type" value="Genomic_DNA"/>
</dbReference>
<gene>
    <name evidence="10" type="ORF">N1032_06460</name>
</gene>
<name>A0ABT2H094_9MICO</name>
<dbReference type="PANTHER" id="PTHR30572:SF4">
    <property type="entry name" value="ABC TRANSPORTER PERMEASE YTRF"/>
    <property type="match status" value="1"/>
</dbReference>
<dbReference type="PANTHER" id="PTHR30572">
    <property type="entry name" value="MEMBRANE COMPONENT OF TRANSPORTER-RELATED"/>
    <property type="match status" value="1"/>
</dbReference>
<evidence type="ECO:0000256" key="7">
    <source>
        <dbReference type="SAM" id="Phobius"/>
    </source>
</evidence>
<evidence type="ECO:0000256" key="2">
    <source>
        <dbReference type="ARBA" id="ARBA00022475"/>
    </source>
</evidence>
<evidence type="ECO:0000259" key="9">
    <source>
        <dbReference type="Pfam" id="PF12704"/>
    </source>
</evidence>
<dbReference type="Pfam" id="PF02687">
    <property type="entry name" value="FtsX"/>
    <property type="match status" value="1"/>
</dbReference>
<feature type="domain" description="MacB-like periplasmic core" evidence="9">
    <location>
        <begin position="28"/>
        <end position="243"/>
    </location>
</feature>
<feature type="transmembrane region" description="Helical" evidence="7">
    <location>
        <begin position="329"/>
        <end position="358"/>
    </location>
</feature>
<evidence type="ECO:0000256" key="3">
    <source>
        <dbReference type="ARBA" id="ARBA00022692"/>
    </source>
</evidence>
<dbReference type="RefSeq" id="WP_259538195.1">
    <property type="nucleotide sequence ID" value="NZ_JANLCJ010000002.1"/>
</dbReference>
<evidence type="ECO:0000256" key="5">
    <source>
        <dbReference type="ARBA" id="ARBA00023136"/>
    </source>
</evidence>
<comment type="similarity">
    <text evidence="6">Belongs to the ABC-4 integral membrane protein family.</text>
</comment>
<evidence type="ECO:0000313" key="10">
    <source>
        <dbReference type="EMBL" id="MCS5733377.1"/>
    </source>
</evidence>
<comment type="subcellular location">
    <subcellularLocation>
        <location evidence="1">Cell membrane</location>
        <topology evidence="1">Multi-pass membrane protein</topology>
    </subcellularLocation>
</comment>
<evidence type="ECO:0000313" key="11">
    <source>
        <dbReference type="Proteomes" id="UP001165586"/>
    </source>
</evidence>
<feature type="transmembrane region" description="Helical" evidence="7">
    <location>
        <begin position="281"/>
        <end position="308"/>
    </location>
</feature>
<feature type="transmembrane region" description="Helical" evidence="7">
    <location>
        <begin position="370"/>
        <end position="390"/>
    </location>
</feature>
<protein>
    <submittedName>
        <fullName evidence="10">ABC transporter permease</fullName>
    </submittedName>
</protein>
<dbReference type="InterPro" id="IPR003838">
    <property type="entry name" value="ABC3_permease_C"/>
</dbReference>
<dbReference type="InterPro" id="IPR050250">
    <property type="entry name" value="Macrolide_Exporter_MacB"/>
</dbReference>
<accession>A0ABT2H094</accession>
<proteinExistence type="inferred from homology"/>
<keyword evidence="4 7" id="KW-1133">Transmembrane helix</keyword>
<feature type="domain" description="ABC3 transporter permease C-terminal" evidence="8">
    <location>
        <begin position="287"/>
        <end position="398"/>
    </location>
</feature>
<evidence type="ECO:0000259" key="8">
    <source>
        <dbReference type="Pfam" id="PF02687"/>
    </source>
</evidence>
<keyword evidence="5 7" id="KW-0472">Membrane</keyword>
<keyword evidence="11" id="KW-1185">Reference proteome</keyword>
<sequence length="410" mass="40987">MSLPAHFDLRDLIVESLDGIGGRPARLMLTVLGTVVGVAALVLTIGLGQTAGGQVASHFDTVAATHLEIAPQRSRGADGADHPASSFPPDAAARVAELAGAEAATLIGEVALGTASITAVPVHDPSQPEVTSPSLLAADGDLVGAVGAHVSQGRAFDSGHEARADRVVLLGAEAAQRLGIHSVTTQPSVFIGTHAYTVIGILDRTATQSRLLSAAIVPLTTARQDFGSVTADVLAVRISMGASSLVAHQAPIALDSSHPDTFVVAAASAAGDVPGEVQDDLALVFLAIGVITLLAGGFGIANVTLLSVSERQGEIGLRRALGATRRQIAAQFVLESLVVGLLGGIIGAAVGVFAVVAVAASRGWTPVLDLALTLGSAVLGGAIGLVAGAYPAARAALIEPTEALRATPGS</sequence>
<organism evidence="10 11">
    <name type="scientific">Herbiconiux daphne</name>
    <dbReference type="NCBI Taxonomy" id="2970914"/>
    <lineage>
        <taxon>Bacteria</taxon>
        <taxon>Bacillati</taxon>
        <taxon>Actinomycetota</taxon>
        <taxon>Actinomycetes</taxon>
        <taxon>Micrococcales</taxon>
        <taxon>Microbacteriaceae</taxon>
        <taxon>Herbiconiux</taxon>
    </lineage>
</organism>
<reference evidence="10" key="1">
    <citation type="submission" date="2022-08" db="EMBL/GenBank/DDBJ databases">
        <authorList>
            <person name="Deng Y."/>
            <person name="Han X.-F."/>
            <person name="Zhang Y.-Q."/>
        </authorList>
    </citation>
    <scope>NUCLEOTIDE SEQUENCE</scope>
    <source>
        <strain evidence="10">CPCC 203386</strain>
    </source>
</reference>
<evidence type="ECO:0000256" key="6">
    <source>
        <dbReference type="ARBA" id="ARBA00038076"/>
    </source>
</evidence>
<dbReference type="Pfam" id="PF12704">
    <property type="entry name" value="MacB_PCD"/>
    <property type="match status" value="1"/>
</dbReference>
<comment type="caution">
    <text evidence="10">The sequence shown here is derived from an EMBL/GenBank/DDBJ whole genome shotgun (WGS) entry which is preliminary data.</text>
</comment>